<evidence type="ECO:0000313" key="5">
    <source>
        <dbReference type="Proteomes" id="UP001501138"/>
    </source>
</evidence>
<dbReference type="CDD" id="cd14846">
    <property type="entry name" value="Peptidase_M15_like"/>
    <property type="match status" value="1"/>
</dbReference>
<dbReference type="InterPro" id="IPR052179">
    <property type="entry name" value="DD-CPase-like"/>
</dbReference>
<protein>
    <recommendedName>
        <fullName evidence="3">D-alanyl-D-alanine carboxypeptidase-like core domain-containing protein</fullName>
    </recommendedName>
</protein>
<gene>
    <name evidence="4" type="ORF">GCM10009809_19150</name>
</gene>
<proteinExistence type="predicted"/>
<accession>A0ABP4VDZ2</accession>
<organism evidence="4 5">
    <name type="scientific">Isoptericola hypogeus</name>
    <dbReference type="NCBI Taxonomy" id="300179"/>
    <lineage>
        <taxon>Bacteria</taxon>
        <taxon>Bacillati</taxon>
        <taxon>Actinomycetota</taxon>
        <taxon>Actinomycetes</taxon>
        <taxon>Micrococcales</taxon>
        <taxon>Promicromonosporaceae</taxon>
        <taxon>Isoptericola</taxon>
    </lineage>
</organism>
<comment type="caution">
    <text evidence="4">The sequence shown here is derived from an EMBL/GenBank/DDBJ whole genome shotgun (WGS) entry which is preliminary data.</text>
</comment>
<name>A0ABP4VDZ2_9MICO</name>
<dbReference type="RefSeq" id="WP_344247969.1">
    <property type="nucleotide sequence ID" value="NZ_BAAAPM010000003.1"/>
</dbReference>
<dbReference type="EMBL" id="BAAAPM010000003">
    <property type="protein sequence ID" value="GAA1723444.1"/>
    <property type="molecule type" value="Genomic_DNA"/>
</dbReference>
<reference evidence="5" key="1">
    <citation type="journal article" date="2019" name="Int. J. Syst. Evol. Microbiol.">
        <title>The Global Catalogue of Microorganisms (GCM) 10K type strain sequencing project: providing services to taxonomists for standard genome sequencing and annotation.</title>
        <authorList>
            <consortium name="The Broad Institute Genomics Platform"/>
            <consortium name="The Broad Institute Genome Sequencing Center for Infectious Disease"/>
            <person name="Wu L."/>
            <person name="Ma J."/>
        </authorList>
    </citation>
    <scope>NUCLEOTIDE SEQUENCE [LARGE SCALE GENOMIC DNA]</scope>
    <source>
        <strain evidence="5">JCM 15589</strain>
    </source>
</reference>
<evidence type="ECO:0000256" key="2">
    <source>
        <dbReference type="SAM" id="Phobius"/>
    </source>
</evidence>
<feature type="transmembrane region" description="Helical" evidence="2">
    <location>
        <begin position="16"/>
        <end position="38"/>
    </location>
</feature>
<dbReference type="PANTHER" id="PTHR34385:SF1">
    <property type="entry name" value="PEPTIDOGLYCAN L-ALANYL-D-GLUTAMATE ENDOPEPTIDASE CWLK"/>
    <property type="match status" value="1"/>
</dbReference>
<dbReference type="Pfam" id="PF02557">
    <property type="entry name" value="VanY"/>
    <property type="match status" value="1"/>
</dbReference>
<dbReference type="SUPFAM" id="SSF55166">
    <property type="entry name" value="Hedgehog/DD-peptidase"/>
    <property type="match status" value="1"/>
</dbReference>
<feature type="domain" description="D-alanyl-D-alanine carboxypeptidase-like core" evidence="3">
    <location>
        <begin position="102"/>
        <end position="203"/>
    </location>
</feature>
<dbReference type="Gene3D" id="3.30.1380.10">
    <property type="match status" value="1"/>
</dbReference>
<evidence type="ECO:0000256" key="1">
    <source>
        <dbReference type="SAM" id="MobiDB-lite"/>
    </source>
</evidence>
<evidence type="ECO:0000259" key="3">
    <source>
        <dbReference type="Pfam" id="PF02557"/>
    </source>
</evidence>
<keyword evidence="2" id="KW-0812">Transmembrane</keyword>
<feature type="region of interest" description="Disordered" evidence="1">
    <location>
        <begin position="36"/>
        <end position="90"/>
    </location>
</feature>
<keyword evidence="2" id="KW-0472">Membrane</keyword>
<dbReference type="PANTHER" id="PTHR34385">
    <property type="entry name" value="D-ALANYL-D-ALANINE CARBOXYPEPTIDASE"/>
    <property type="match status" value="1"/>
</dbReference>
<dbReference type="Proteomes" id="UP001501138">
    <property type="component" value="Unassembled WGS sequence"/>
</dbReference>
<keyword evidence="5" id="KW-1185">Reference proteome</keyword>
<sequence>MVNLKHARTAPRRGRAAVLVVLGVVGVVLAGVLTWPSLAPSPSSQTSASTSRTSATSSDGAQRHGGSHGDHLAAPGEPGDPGDTATDAVTVLDDSDPDVANLDPALLGALRAAATDAADDGVTFHVTSGWRSAELQDQLFREAVAKYGSAEEAARWVATADTSSHVSGDAVDLGPTAATAWLSEHGAAFGLCQTYANEPWHYELHPDAADDGCPAMYPDPTHDPRMQQ</sequence>
<feature type="compositionally biased region" description="Low complexity" evidence="1">
    <location>
        <begin position="36"/>
        <end position="58"/>
    </location>
</feature>
<keyword evidence="2" id="KW-1133">Transmembrane helix</keyword>
<dbReference type="InterPro" id="IPR009045">
    <property type="entry name" value="Zn_M74/Hedgehog-like"/>
</dbReference>
<dbReference type="InterPro" id="IPR003709">
    <property type="entry name" value="VanY-like_core_dom"/>
</dbReference>
<evidence type="ECO:0000313" key="4">
    <source>
        <dbReference type="EMBL" id="GAA1723444.1"/>
    </source>
</evidence>